<feature type="transmembrane region" description="Helical" evidence="3">
    <location>
        <begin position="908"/>
        <end position="927"/>
    </location>
</feature>
<dbReference type="Proteomes" id="UP000559256">
    <property type="component" value="Unassembled WGS sequence"/>
</dbReference>
<evidence type="ECO:0000256" key="3">
    <source>
        <dbReference type="SAM" id="Phobius"/>
    </source>
</evidence>
<keyword evidence="5" id="KW-1185">Reference proteome</keyword>
<keyword evidence="3" id="KW-0472">Membrane</keyword>
<evidence type="ECO:0000313" key="5">
    <source>
        <dbReference type="Proteomes" id="UP000559256"/>
    </source>
</evidence>
<feature type="coiled-coil region" evidence="1">
    <location>
        <begin position="698"/>
        <end position="756"/>
    </location>
</feature>
<evidence type="ECO:0000256" key="1">
    <source>
        <dbReference type="SAM" id="Coils"/>
    </source>
</evidence>
<organism evidence="4 5">
    <name type="scientific">Tetrapyrgos nigripes</name>
    <dbReference type="NCBI Taxonomy" id="182062"/>
    <lineage>
        <taxon>Eukaryota</taxon>
        <taxon>Fungi</taxon>
        <taxon>Dikarya</taxon>
        <taxon>Basidiomycota</taxon>
        <taxon>Agaricomycotina</taxon>
        <taxon>Agaricomycetes</taxon>
        <taxon>Agaricomycetidae</taxon>
        <taxon>Agaricales</taxon>
        <taxon>Marasmiineae</taxon>
        <taxon>Marasmiaceae</taxon>
        <taxon>Tetrapyrgos</taxon>
    </lineage>
</organism>
<keyword evidence="1" id="KW-0175">Coiled coil</keyword>
<proteinExistence type="predicted"/>
<sequence length="955" mass="107215">MSRLNASDSDSGPSNLKYSQSLTNANAAAATSPRSQRIHFPAESPMSPRGSKPIETSSSLNPANVASALGRRVSPPNDNGPVRGSRRRVVSVDAGNIYSDPSRTKRVHTASLSLKHNPPQPEPKNAIYENWALKGFSDEYDLYPQVLHDINRALKVKARREARLKSGHLSSPAVKRITLTTPSSQSNTPLYPISSSPPMALDHSANTSDIDFSPSTGSTLSALKHLLHPVPTSHDDGRTLDWSGVTPDDDKRWPLSASRRKGKDRETIIDVTDIQKQEGIYHAKLERISTIVSPHTARKVEITADQLGRRYELIYDQSSSGQTFNLLQAAKWYNQQGNLVKASLENAEPFTWLKHLEKEGTRHQDRKPWHLSALIMEECLGLATDPLSALKPEEKPMRQESPDLSISLSSSPVGPLPSPSRTSSHFSLASASKHLSTEGRISFEPLLESVRTSVESRRSAESVFSSLISATSAKQRAAAALPSPASSRIHLRDGGRRRLQNESDDASSLRNSLIEHSDDNGERMISSRGGSMLPESVAQQLSKVDTSNPSRSTTLHSSLREDIPSVTIQNIESNEQLPMSPSQVKKRQALHVSILSEDRMSLELEIQRRKEIEEAKVVQEYQMKALLLEQCHNQNIRTRSVLTRIANGVKEYQKCQAGLMSCLKLPFEGLPRELLEAFSHDPAAMLGSTKRHKGYKAVDDIQLRLQRQRDLLREFIENDTGSDGFPITRDILEDPMLALKQSLETLECEMQSVTEHARRVSEVLKETQSIHASVKTAYNETLAHTSVIYPELSYIVALQESYKDQYQQIWEIGMDMLTLVLDTIAPFWRNYGKVIGYDVQDFLIVPLYRNEFTGEAKRHPIEKLPSRSFRHWVFLILFFFACCTLFYFQALAAWYSSFYFSLDWIPNPGIRVLAVPLWVIATFGQWIAVLVEFMVVLLQIGAVIWWIGWYIRLLN</sequence>
<dbReference type="OrthoDB" id="3190515at2759"/>
<feature type="region of interest" description="Disordered" evidence="2">
    <location>
        <begin position="477"/>
        <end position="561"/>
    </location>
</feature>
<comment type="caution">
    <text evidence="4">The sequence shown here is derived from an EMBL/GenBank/DDBJ whole genome shotgun (WGS) entry which is preliminary data.</text>
</comment>
<feature type="transmembrane region" description="Helical" evidence="3">
    <location>
        <begin position="872"/>
        <end position="896"/>
    </location>
</feature>
<keyword evidence="3" id="KW-0812">Transmembrane</keyword>
<feature type="compositionally biased region" description="Basic and acidic residues" evidence="2">
    <location>
        <begin position="490"/>
        <end position="501"/>
    </location>
</feature>
<evidence type="ECO:0000256" key="2">
    <source>
        <dbReference type="SAM" id="MobiDB-lite"/>
    </source>
</evidence>
<accession>A0A8H5GPC1</accession>
<feature type="region of interest" description="Disordered" evidence="2">
    <location>
        <begin position="1"/>
        <end position="106"/>
    </location>
</feature>
<feature type="compositionally biased region" description="Basic and acidic residues" evidence="2">
    <location>
        <begin position="513"/>
        <end position="522"/>
    </location>
</feature>
<protein>
    <submittedName>
        <fullName evidence="4">Uncharacterized protein</fullName>
    </submittedName>
</protein>
<name>A0A8H5GPC1_9AGAR</name>
<feature type="region of interest" description="Disordered" evidence="2">
    <location>
        <begin position="394"/>
        <end position="427"/>
    </location>
</feature>
<gene>
    <name evidence="4" type="ORF">D9758_002292</name>
</gene>
<keyword evidence="3" id="KW-1133">Transmembrane helix</keyword>
<dbReference type="EMBL" id="JAACJM010000015">
    <property type="protein sequence ID" value="KAF5368531.1"/>
    <property type="molecule type" value="Genomic_DNA"/>
</dbReference>
<dbReference type="AlphaFoldDB" id="A0A8H5GPC1"/>
<feature type="compositionally biased region" description="Low complexity" evidence="2">
    <location>
        <begin position="477"/>
        <end position="488"/>
    </location>
</feature>
<feature type="compositionally biased region" description="Polar residues" evidence="2">
    <location>
        <begin position="537"/>
        <end position="557"/>
    </location>
</feature>
<feature type="transmembrane region" description="Helical" evidence="3">
    <location>
        <begin position="933"/>
        <end position="951"/>
    </location>
</feature>
<feature type="compositionally biased region" description="Polar residues" evidence="2">
    <location>
        <begin position="1"/>
        <end position="22"/>
    </location>
</feature>
<reference evidence="4 5" key="1">
    <citation type="journal article" date="2020" name="ISME J.">
        <title>Uncovering the hidden diversity of litter-decomposition mechanisms in mushroom-forming fungi.</title>
        <authorList>
            <person name="Floudas D."/>
            <person name="Bentzer J."/>
            <person name="Ahren D."/>
            <person name="Johansson T."/>
            <person name="Persson P."/>
            <person name="Tunlid A."/>
        </authorList>
    </citation>
    <scope>NUCLEOTIDE SEQUENCE [LARGE SCALE GENOMIC DNA]</scope>
    <source>
        <strain evidence="4 5">CBS 291.85</strain>
    </source>
</reference>
<feature type="compositionally biased region" description="Polar residues" evidence="2">
    <location>
        <begin position="54"/>
        <end position="64"/>
    </location>
</feature>
<evidence type="ECO:0000313" key="4">
    <source>
        <dbReference type="EMBL" id="KAF5368531.1"/>
    </source>
</evidence>
<feature type="compositionally biased region" description="Low complexity" evidence="2">
    <location>
        <begin position="402"/>
        <end position="413"/>
    </location>
</feature>